<feature type="chain" id="PRO_5040442186" evidence="3">
    <location>
        <begin position="20"/>
        <end position="347"/>
    </location>
</feature>
<accession>A0A9P0FJV5</accession>
<feature type="region of interest" description="Disordered" evidence="2">
    <location>
        <begin position="307"/>
        <end position="347"/>
    </location>
</feature>
<sequence length="347" mass="39810">MTWCVASLFFVIFISYSNAQVPPRLSIPGAVLVSNIPQQRPQPNQQFRQARILDSAPPLPPITRLRRPQQIPNAVPLPIREIRPVVEEPEDNQTPVGNFDDEVNKLGLSVLQSALRDAVSEEEVEQEQPAPLPFRPQRPIPILRENIREHPRPIARPAPVQKPIQRPEPIQPAQRGPIFRGDVPQRAQKQQEYREEQPVQQPIRQVVRQPVRQQQPQQQPVQTRRPASRPTYDSEAEADRRKKPVVQILSKFRTDNPDGSISWGFENEDGTFKEETLGIDCITRGKYGYIDPDGVKREYNYETGLKCDQPEQEEEEELAPQRKTVQAPQSRKNLPPQFRPQPGLQLI</sequence>
<evidence type="ECO:0000256" key="1">
    <source>
        <dbReference type="PROSITE-ProRule" id="PRU00497"/>
    </source>
</evidence>
<keyword evidence="5" id="KW-1185">Reference proteome</keyword>
<protein>
    <submittedName>
        <fullName evidence="4">Uncharacterized protein</fullName>
    </submittedName>
</protein>
<proteinExistence type="predicted"/>
<dbReference type="Proteomes" id="UP001154078">
    <property type="component" value="Chromosome 6"/>
</dbReference>
<dbReference type="InterPro" id="IPR000618">
    <property type="entry name" value="Insect_cuticle"/>
</dbReference>
<dbReference type="Pfam" id="PF00379">
    <property type="entry name" value="Chitin_bind_4"/>
    <property type="match status" value="1"/>
</dbReference>
<keyword evidence="1" id="KW-0193">Cuticle</keyword>
<evidence type="ECO:0000313" key="5">
    <source>
        <dbReference type="Proteomes" id="UP001154078"/>
    </source>
</evidence>
<dbReference type="PANTHER" id="PTHR10380:SF2">
    <property type="entry name" value="AGAP003037-PA"/>
    <property type="match status" value="1"/>
</dbReference>
<keyword evidence="3" id="KW-0732">Signal</keyword>
<dbReference type="PANTHER" id="PTHR10380">
    <property type="entry name" value="CUTICLE PROTEIN"/>
    <property type="match status" value="1"/>
</dbReference>
<dbReference type="AlphaFoldDB" id="A0A9P0FJV5"/>
<evidence type="ECO:0000256" key="3">
    <source>
        <dbReference type="SAM" id="SignalP"/>
    </source>
</evidence>
<organism evidence="4 5">
    <name type="scientific">Brassicogethes aeneus</name>
    <name type="common">Rape pollen beetle</name>
    <name type="synonym">Meligethes aeneus</name>
    <dbReference type="NCBI Taxonomy" id="1431903"/>
    <lineage>
        <taxon>Eukaryota</taxon>
        <taxon>Metazoa</taxon>
        <taxon>Ecdysozoa</taxon>
        <taxon>Arthropoda</taxon>
        <taxon>Hexapoda</taxon>
        <taxon>Insecta</taxon>
        <taxon>Pterygota</taxon>
        <taxon>Neoptera</taxon>
        <taxon>Endopterygota</taxon>
        <taxon>Coleoptera</taxon>
        <taxon>Polyphaga</taxon>
        <taxon>Cucujiformia</taxon>
        <taxon>Nitidulidae</taxon>
        <taxon>Meligethinae</taxon>
        <taxon>Brassicogethes</taxon>
    </lineage>
</organism>
<feature type="region of interest" description="Disordered" evidence="2">
    <location>
        <begin position="119"/>
        <end position="267"/>
    </location>
</feature>
<feature type="signal peptide" evidence="3">
    <location>
        <begin position="1"/>
        <end position="19"/>
    </location>
</feature>
<dbReference type="EMBL" id="OV121137">
    <property type="protein sequence ID" value="CAH0559647.1"/>
    <property type="molecule type" value="Genomic_DNA"/>
</dbReference>
<gene>
    <name evidence="4" type="ORF">MELIAE_LOCUS9687</name>
</gene>
<reference evidence="4" key="1">
    <citation type="submission" date="2021-12" db="EMBL/GenBank/DDBJ databases">
        <authorList>
            <person name="King R."/>
        </authorList>
    </citation>
    <scope>NUCLEOTIDE SEQUENCE</scope>
</reference>
<dbReference type="GO" id="GO:0008010">
    <property type="term" value="F:structural constituent of chitin-based larval cuticle"/>
    <property type="evidence" value="ECO:0007669"/>
    <property type="project" value="TreeGrafter"/>
</dbReference>
<feature type="compositionally biased region" description="Polar residues" evidence="2">
    <location>
        <begin position="323"/>
        <end position="332"/>
    </location>
</feature>
<dbReference type="OrthoDB" id="7222477at2759"/>
<evidence type="ECO:0000256" key="2">
    <source>
        <dbReference type="SAM" id="MobiDB-lite"/>
    </source>
</evidence>
<dbReference type="InterPro" id="IPR050468">
    <property type="entry name" value="Cuticle_Struct_Prot"/>
</dbReference>
<name>A0A9P0FJV5_BRAAE</name>
<feature type="compositionally biased region" description="Pro residues" evidence="2">
    <location>
        <begin position="130"/>
        <end position="139"/>
    </location>
</feature>
<dbReference type="PROSITE" id="PS51155">
    <property type="entry name" value="CHIT_BIND_RR_2"/>
    <property type="match status" value="1"/>
</dbReference>
<feature type="compositionally biased region" description="Low complexity" evidence="2">
    <location>
        <begin position="198"/>
        <end position="225"/>
    </location>
</feature>
<dbReference type="GO" id="GO:0062129">
    <property type="term" value="C:chitin-based extracellular matrix"/>
    <property type="evidence" value="ECO:0007669"/>
    <property type="project" value="TreeGrafter"/>
</dbReference>
<evidence type="ECO:0000313" key="4">
    <source>
        <dbReference type="EMBL" id="CAH0559647.1"/>
    </source>
</evidence>